<feature type="compositionally biased region" description="Basic and acidic residues" evidence="1">
    <location>
        <begin position="185"/>
        <end position="197"/>
    </location>
</feature>
<protein>
    <submittedName>
        <fullName evidence="2">Heterogeneous nuclear ribonucleoprotein L</fullName>
    </submittedName>
</protein>
<dbReference type="EMBL" id="KQ977574">
    <property type="protein sequence ID" value="KYN01871.1"/>
    <property type="molecule type" value="Genomic_DNA"/>
</dbReference>
<evidence type="ECO:0000313" key="3">
    <source>
        <dbReference type="Proteomes" id="UP000078542"/>
    </source>
</evidence>
<dbReference type="InterPro" id="IPR035979">
    <property type="entry name" value="RBD_domain_sf"/>
</dbReference>
<dbReference type="InterPro" id="IPR012677">
    <property type="entry name" value="Nucleotide-bd_a/b_plait_sf"/>
</dbReference>
<name>A0A195CMB5_9HYME</name>
<dbReference type="STRING" id="456900.A0A195CMB5"/>
<dbReference type="PANTHER" id="PTHR15592">
    <property type="entry name" value="MATRIN 3/NUCLEAR PROTEIN 220-RELATED"/>
    <property type="match status" value="1"/>
</dbReference>
<dbReference type="SUPFAM" id="SSF54928">
    <property type="entry name" value="RNA-binding domain, RBD"/>
    <property type="match status" value="1"/>
</dbReference>
<organism evidence="2 3">
    <name type="scientific">Cyphomyrmex costatus</name>
    <dbReference type="NCBI Taxonomy" id="456900"/>
    <lineage>
        <taxon>Eukaryota</taxon>
        <taxon>Metazoa</taxon>
        <taxon>Ecdysozoa</taxon>
        <taxon>Arthropoda</taxon>
        <taxon>Hexapoda</taxon>
        <taxon>Insecta</taxon>
        <taxon>Pterygota</taxon>
        <taxon>Neoptera</taxon>
        <taxon>Endopterygota</taxon>
        <taxon>Hymenoptera</taxon>
        <taxon>Apocrita</taxon>
        <taxon>Aculeata</taxon>
        <taxon>Formicoidea</taxon>
        <taxon>Formicidae</taxon>
        <taxon>Myrmicinae</taxon>
        <taxon>Cyphomyrmex</taxon>
    </lineage>
</organism>
<evidence type="ECO:0000256" key="1">
    <source>
        <dbReference type="SAM" id="MobiDB-lite"/>
    </source>
</evidence>
<gene>
    <name evidence="2" type="ORF">ALC62_07343</name>
</gene>
<dbReference type="Gene3D" id="3.30.70.330">
    <property type="match status" value="1"/>
</dbReference>
<reference evidence="2 3" key="1">
    <citation type="submission" date="2016-03" db="EMBL/GenBank/DDBJ databases">
        <title>Cyphomyrmex costatus WGS genome.</title>
        <authorList>
            <person name="Nygaard S."/>
            <person name="Hu H."/>
            <person name="Boomsma J."/>
            <person name="Zhang G."/>
        </authorList>
    </citation>
    <scope>NUCLEOTIDE SEQUENCE [LARGE SCALE GENOMIC DNA]</scope>
    <source>
        <strain evidence="2">MS0001</strain>
        <tissue evidence="2">Whole body</tissue>
    </source>
</reference>
<sequence length="210" mass="24037">IVSIITFDSVESATRAKETLHGADIYSGCCTLKIDFAKPTKLNVYKNDAESWDYTTPTLGRIMILCIVPLLELPSTLRYPNVIQLRHAANARTFVRVKFSNIVIYVQWFADELRFTGALRLVRNVYTSSAFCHHATTPSATATSHKIDLDPSERLETSRSHRRQTSARQQDTTYIFSTSTCNDTEQQRQQHTPRDRSTQYVGKKKNIRLY</sequence>
<evidence type="ECO:0000313" key="2">
    <source>
        <dbReference type="EMBL" id="KYN01871.1"/>
    </source>
</evidence>
<feature type="region of interest" description="Disordered" evidence="1">
    <location>
        <begin position="180"/>
        <end position="201"/>
    </location>
</feature>
<keyword evidence="3" id="KW-1185">Reference proteome</keyword>
<dbReference type="GO" id="GO:1990904">
    <property type="term" value="C:ribonucleoprotein complex"/>
    <property type="evidence" value="ECO:0007669"/>
    <property type="project" value="UniProtKB-KW"/>
</dbReference>
<dbReference type="Proteomes" id="UP000078542">
    <property type="component" value="Unassembled WGS sequence"/>
</dbReference>
<dbReference type="GO" id="GO:0003676">
    <property type="term" value="F:nucleic acid binding"/>
    <property type="evidence" value="ECO:0007669"/>
    <property type="project" value="InterPro"/>
</dbReference>
<keyword evidence="2" id="KW-0687">Ribonucleoprotein</keyword>
<accession>A0A195CMB5</accession>
<dbReference type="AlphaFoldDB" id="A0A195CMB5"/>
<feature type="non-terminal residue" evidence="2">
    <location>
        <position position="1"/>
    </location>
</feature>
<proteinExistence type="predicted"/>